<gene>
    <name evidence="3" type="ORF">FKW44_013420</name>
</gene>
<feature type="chain" id="PRO_5030823948" evidence="2">
    <location>
        <begin position="23"/>
        <end position="212"/>
    </location>
</feature>
<dbReference type="Proteomes" id="UP000595437">
    <property type="component" value="Chromosome 8"/>
</dbReference>
<evidence type="ECO:0000256" key="1">
    <source>
        <dbReference type="SAM" id="MobiDB-lite"/>
    </source>
</evidence>
<proteinExistence type="predicted"/>
<protein>
    <submittedName>
        <fullName evidence="3">Uncharacterized protein</fullName>
    </submittedName>
</protein>
<dbReference type="EMBL" id="CP045897">
    <property type="protein sequence ID" value="QQP51924.1"/>
    <property type="molecule type" value="Genomic_DNA"/>
</dbReference>
<feature type="compositionally biased region" description="Polar residues" evidence="1">
    <location>
        <begin position="112"/>
        <end position="152"/>
    </location>
</feature>
<feature type="compositionally biased region" description="Low complexity" evidence="1">
    <location>
        <begin position="153"/>
        <end position="167"/>
    </location>
</feature>
<feature type="region of interest" description="Disordered" evidence="1">
    <location>
        <begin position="111"/>
        <end position="178"/>
    </location>
</feature>
<keyword evidence="2" id="KW-0732">Signal</keyword>
<feature type="signal peptide" evidence="2">
    <location>
        <begin position="1"/>
        <end position="22"/>
    </location>
</feature>
<sequence length="212" mass="22334">MLSLSVEILTFSLVFLVPKAISLPSGGKCTTTEDCVAPNVCSKWGWCQWTKIYGEEGPTGGRNGQCLSSADCAPRTPYCSKLGFCHGGRLPFDEEQLEVVGERDTFGYINNDPANNSPIFTNDGSNPNDSSSHSTNKNPSVGNSRSSSTGTISNNDYSSDNSGYSVSKEQSQDSESCPGGDLDACINFACSDLSSSQASAACVSSCGQRCPN</sequence>
<organism evidence="3 4">
    <name type="scientific">Caligus rogercresseyi</name>
    <name type="common">Sea louse</name>
    <dbReference type="NCBI Taxonomy" id="217165"/>
    <lineage>
        <taxon>Eukaryota</taxon>
        <taxon>Metazoa</taxon>
        <taxon>Ecdysozoa</taxon>
        <taxon>Arthropoda</taxon>
        <taxon>Crustacea</taxon>
        <taxon>Multicrustacea</taxon>
        <taxon>Hexanauplia</taxon>
        <taxon>Copepoda</taxon>
        <taxon>Siphonostomatoida</taxon>
        <taxon>Caligidae</taxon>
        <taxon>Caligus</taxon>
    </lineage>
</organism>
<evidence type="ECO:0000313" key="3">
    <source>
        <dbReference type="EMBL" id="QQP51924.1"/>
    </source>
</evidence>
<reference evidence="4" key="1">
    <citation type="submission" date="2021-01" db="EMBL/GenBank/DDBJ databases">
        <title>Caligus Genome Assembly.</title>
        <authorList>
            <person name="Gallardo-Escarate C."/>
        </authorList>
    </citation>
    <scope>NUCLEOTIDE SEQUENCE [LARGE SCALE GENOMIC DNA]</scope>
</reference>
<dbReference type="OrthoDB" id="10557296at2759"/>
<dbReference type="AlphaFoldDB" id="A0A7T8KAB2"/>
<accession>A0A7T8KAB2</accession>
<keyword evidence="4" id="KW-1185">Reference proteome</keyword>
<evidence type="ECO:0000256" key="2">
    <source>
        <dbReference type="SAM" id="SignalP"/>
    </source>
</evidence>
<name>A0A7T8KAB2_CALRO</name>
<evidence type="ECO:0000313" key="4">
    <source>
        <dbReference type="Proteomes" id="UP000595437"/>
    </source>
</evidence>